<organism evidence="1 2">
    <name type="scientific">Gossypium arboreum</name>
    <name type="common">Tree cotton</name>
    <name type="synonym">Gossypium nanking</name>
    <dbReference type="NCBI Taxonomy" id="29729"/>
    <lineage>
        <taxon>Eukaryota</taxon>
        <taxon>Viridiplantae</taxon>
        <taxon>Streptophyta</taxon>
        <taxon>Embryophyta</taxon>
        <taxon>Tracheophyta</taxon>
        <taxon>Spermatophyta</taxon>
        <taxon>Magnoliopsida</taxon>
        <taxon>eudicotyledons</taxon>
        <taxon>Gunneridae</taxon>
        <taxon>Pentapetalae</taxon>
        <taxon>rosids</taxon>
        <taxon>malvids</taxon>
        <taxon>Malvales</taxon>
        <taxon>Malvaceae</taxon>
        <taxon>Malvoideae</taxon>
        <taxon>Gossypium</taxon>
    </lineage>
</organism>
<proteinExistence type="predicted"/>
<protein>
    <submittedName>
        <fullName evidence="1">Uncharacterized protein</fullName>
    </submittedName>
</protein>
<sequence>MSTTLSTEPKGYSKISGTAMLNKWQLRKTCAKFVDTSNSELTRGLTSPHQPVIMRDFCERNSKNPGGVNKIKNIGNNHTAPFSINTIELIN</sequence>
<name>A0A0B0NII3_GOSAR</name>
<dbReference type="AlphaFoldDB" id="A0A0B0NII3"/>
<reference evidence="2" key="1">
    <citation type="submission" date="2014-09" db="EMBL/GenBank/DDBJ databases">
        <authorList>
            <person name="Mudge J."/>
            <person name="Ramaraj T."/>
            <person name="Lindquist I.E."/>
            <person name="Bharti A.K."/>
            <person name="Sundararajan A."/>
            <person name="Cameron C.T."/>
            <person name="Woodward J.E."/>
            <person name="May G.D."/>
            <person name="Brubaker C."/>
            <person name="Broadhvest J."/>
            <person name="Wilkins T.A."/>
        </authorList>
    </citation>
    <scope>NUCLEOTIDE SEQUENCE</scope>
    <source>
        <strain evidence="2">cv. AKA8401</strain>
    </source>
</reference>
<gene>
    <name evidence="1" type="ORF">F383_16570</name>
</gene>
<dbReference type="Proteomes" id="UP000032142">
    <property type="component" value="Unassembled WGS sequence"/>
</dbReference>
<accession>A0A0B0NII3</accession>
<evidence type="ECO:0000313" key="2">
    <source>
        <dbReference type="Proteomes" id="UP000032142"/>
    </source>
</evidence>
<keyword evidence="2" id="KW-1185">Reference proteome</keyword>
<evidence type="ECO:0000313" key="1">
    <source>
        <dbReference type="EMBL" id="KHG12462.1"/>
    </source>
</evidence>
<dbReference type="EMBL" id="KN397711">
    <property type="protein sequence ID" value="KHG12462.1"/>
    <property type="molecule type" value="Genomic_DNA"/>
</dbReference>